<dbReference type="Proteomes" id="UP001054854">
    <property type="component" value="Unassembled WGS sequence"/>
</dbReference>
<dbReference type="Gene3D" id="1.10.260.40">
    <property type="entry name" value="lambda repressor-like DNA-binding domains"/>
    <property type="match status" value="1"/>
</dbReference>
<dbReference type="InterPro" id="IPR001387">
    <property type="entry name" value="Cro/C1-type_HTH"/>
</dbReference>
<reference evidence="2" key="1">
    <citation type="submission" date="2024-05" db="EMBL/GenBank/DDBJ databases">
        <title>Whole genome shotgun sequence of Streptomyces hygroscopicus NBRC 113678.</title>
        <authorList>
            <person name="Komaki H."/>
            <person name="Tamura T."/>
        </authorList>
    </citation>
    <scope>NUCLEOTIDE SEQUENCE</scope>
    <source>
        <strain evidence="2">N11-34</strain>
    </source>
</reference>
<dbReference type="RefSeq" id="WP_236256954.1">
    <property type="nucleotide sequence ID" value="NZ_BNEK01000003.1"/>
</dbReference>
<keyword evidence="3" id="KW-1185">Reference proteome</keyword>
<evidence type="ECO:0000313" key="2">
    <source>
        <dbReference type="EMBL" id="GHJ28226.1"/>
    </source>
</evidence>
<dbReference type="InterPro" id="IPR011990">
    <property type="entry name" value="TPR-like_helical_dom_sf"/>
</dbReference>
<sequence length="402" mass="44597">MPEKDRAHIGARIAEERTRAHLTQRGLASRAHVSLSILSKVESGHRPASPALVAACARALGIESSTLIGQPYTEELRVERFEAPLAALRASLENWDIALDETVSPRSLPEIKADVNHLGNLRRSAAYLKVATEAPALIDELVEASHRYEGPDQERTHRYLAYTYRCVHDVAHTLGHIDLGNTILARMSYSAERSDDPYMVMLTAYLRAQSCFNTGRHEVGLRLMRRSLDEVGEAASAGEVSALCVQGNLRLRSTMLAARSQDSDQATAEWREAKETADRLGGDTQNYVLSFGPTNTAIHQVAMHVELGNYGEAVRAAGDVHFTRTFIDTYPDRVGHHFIDLSRAQFWTGDRSGAEASLHRARKAAPQQARFHPHARETVLALRRAERQTSETLSNLAHWMGL</sequence>
<dbReference type="InterPro" id="IPR010982">
    <property type="entry name" value="Lambda_DNA-bd_dom_sf"/>
</dbReference>
<comment type="caution">
    <text evidence="2">The sequence shown here is derived from an EMBL/GenBank/DDBJ whole genome shotgun (WGS) entry which is preliminary data.</text>
</comment>
<gene>
    <name evidence="2" type="ORF">TPA0910_26590</name>
</gene>
<dbReference type="Gene3D" id="1.25.40.10">
    <property type="entry name" value="Tetratricopeptide repeat domain"/>
    <property type="match status" value="1"/>
</dbReference>
<dbReference type="EMBL" id="BNEK01000003">
    <property type="protein sequence ID" value="GHJ28226.1"/>
    <property type="molecule type" value="Genomic_DNA"/>
</dbReference>
<protein>
    <submittedName>
        <fullName evidence="2">Transcriptional regulator</fullName>
    </submittedName>
</protein>
<evidence type="ECO:0000313" key="3">
    <source>
        <dbReference type="Proteomes" id="UP001054854"/>
    </source>
</evidence>
<name>A0ABQ3TXX6_STRHY</name>
<dbReference type="SMART" id="SM00530">
    <property type="entry name" value="HTH_XRE"/>
    <property type="match status" value="1"/>
</dbReference>
<evidence type="ECO:0000259" key="1">
    <source>
        <dbReference type="PROSITE" id="PS50943"/>
    </source>
</evidence>
<proteinExistence type="predicted"/>
<feature type="domain" description="HTH cro/C1-type" evidence="1">
    <location>
        <begin position="13"/>
        <end position="67"/>
    </location>
</feature>
<dbReference type="PROSITE" id="PS50943">
    <property type="entry name" value="HTH_CROC1"/>
    <property type="match status" value="1"/>
</dbReference>
<dbReference type="SUPFAM" id="SSF47413">
    <property type="entry name" value="lambda repressor-like DNA-binding domains"/>
    <property type="match status" value="1"/>
</dbReference>
<dbReference type="CDD" id="cd00093">
    <property type="entry name" value="HTH_XRE"/>
    <property type="match status" value="1"/>
</dbReference>
<accession>A0ABQ3TXX6</accession>
<dbReference type="Pfam" id="PF13560">
    <property type="entry name" value="HTH_31"/>
    <property type="match status" value="1"/>
</dbReference>
<organism evidence="2 3">
    <name type="scientific">Streptomyces hygroscopicus</name>
    <dbReference type="NCBI Taxonomy" id="1912"/>
    <lineage>
        <taxon>Bacteria</taxon>
        <taxon>Bacillati</taxon>
        <taxon>Actinomycetota</taxon>
        <taxon>Actinomycetes</taxon>
        <taxon>Kitasatosporales</taxon>
        <taxon>Streptomycetaceae</taxon>
        <taxon>Streptomyces</taxon>
        <taxon>Streptomyces violaceusniger group</taxon>
    </lineage>
</organism>